<keyword evidence="3" id="KW-1185">Reference proteome</keyword>
<accession>A0A1I7BHD4</accession>
<evidence type="ECO:0000313" key="2">
    <source>
        <dbReference type="EMBL" id="SFT86590.1"/>
    </source>
</evidence>
<dbReference type="EMBL" id="FPBA01000014">
    <property type="protein sequence ID" value="SFT86590.1"/>
    <property type="molecule type" value="Genomic_DNA"/>
</dbReference>
<evidence type="ECO:0000313" key="3">
    <source>
        <dbReference type="Proteomes" id="UP000199546"/>
    </source>
</evidence>
<protein>
    <submittedName>
        <fullName evidence="2">Uncharacterized protein</fullName>
    </submittedName>
</protein>
<organism evidence="2 3">
    <name type="scientific">Geodermatophilus amargosae</name>
    <dbReference type="NCBI Taxonomy" id="1296565"/>
    <lineage>
        <taxon>Bacteria</taxon>
        <taxon>Bacillati</taxon>
        <taxon>Actinomycetota</taxon>
        <taxon>Actinomycetes</taxon>
        <taxon>Geodermatophilales</taxon>
        <taxon>Geodermatophilaceae</taxon>
        <taxon>Geodermatophilus</taxon>
    </lineage>
</organism>
<evidence type="ECO:0000256" key="1">
    <source>
        <dbReference type="SAM" id="MobiDB-lite"/>
    </source>
</evidence>
<feature type="region of interest" description="Disordered" evidence="1">
    <location>
        <begin position="96"/>
        <end position="140"/>
    </location>
</feature>
<dbReference type="OrthoDB" id="5187967at2"/>
<gene>
    <name evidence="2" type="ORF">SAMN05660657_03573</name>
</gene>
<reference evidence="3" key="1">
    <citation type="submission" date="2016-10" db="EMBL/GenBank/DDBJ databases">
        <authorList>
            <person name="Varghese N."/>
            <person name="Submissions S."/>
        </authorList>
    </citation>
    <scope>NUCLEOTIDE SEQUENCE [LARGE SCALE GENOMIC DNA]</scope>
    <source>
        <strain evidence="3">DSM 46136</strain>
    </source>
</reference>
<dbReference type="Proteomes" id="UP000199546">
    <property type="component" value="Unassembled WGS sequence"/>
</dbReference>
<name>A0A1I7BHD4_9ACTN</name>
<proteinExistence type="predicted"/>
<dbReference type="RefSeq" id="WP_093581354.1">
    <property type="nucleotide sequence ID" value="NZ_FPBA01000014.1"/>
</dbReference>
<sequence>MTVHQQESPSSYRRALETAHALGRADGCQAADLEADLEADLAVDLGPASVGPWCRGLDPERFAALVWGTAGGAAPAGVVLNAPLWYAQGFGEALARTPSRQGRHPAASTHPSGSCTPPARGRTPGPSARNAVPRPRSEPT</sequence>
<dbReference type="AlphaFoldDB" id="A0A1I7BHD4"/>